<gene>
    <name evidence="1" type="ORF">CSSPJE1EN1_LOCUS496</name>
</gene>
<keyword evidence="2" id="KW-1185">Reference proteome</keyword>
<dbReference type="EMBL" id="OZ020096">
    <property type="protein sequence ID" value="CAK9255018.1"/>
    <property type="molecule type" value="Genomic_DNA"/>
</dbReference>
<evidence type="ECO:0000313" key="2">
    <source>
        <dbReference type="Proteomes" id="UP001497444"/>
    </source>
</evidence>
<proteinExistence type="predicted"/>
<reference evidence="1 2" key="1">
    <citation type="submission" date="2024-02" db="EMBL/GenBank/DDBJ databases">
        <authorList>
            <consortium name="ELIXIR-Norway"/>
            <consortium name="Elixir Norway"/>
        </authorList>
    </citation>
    <scope>NUCLEOTIDE SEQUENCE [LARGE SCALE GENOMIC DNA]</scope>
</reference>
<accession>A0ABP0VKN9</accession>
<sequence>MDTALEEGQHRMVWRIWLLHRVGAVTLEQVQEARHLLEGQVVLHEDFSLSMYYIIICDSAIPNEAVFWVQVSLENRLGSLLLTVISKQQIYVSATLTKFLVTTNPDESTKDEVLIIIGEPSRVVIAGASSSNAKAQL</sequence>
<organism evidence="1 2">
    <name type="scientific">Sphagnum jensenii</name>
    <dbReference type="NCBI Taxonomy" id="128206"/>
    <lineage>
        <taxon>Eukaryota</taxon>
        <taxon>Viridiplantae</taxon>
        <taxon>Streptophyta</taxon>
        <taxon>Embryophyta</taxon>
        <taxon>Bryophyta</taxon>
        <taxon>Sphagnophytina</taxon>
        <taxon>Sphagnopsida</taxon>
        <taxon>Sphagnales</taxon>
        <taxon>Sphagnaceae</taxon>
        <taxon>Sphagnum</taxon>
    </lineage>
</organism>
<evidence type="ECO:0000313" key="1">
    <source>
        <dbReference type="EMBL" id="CAK9255018.1"/>
    </source>
</evidence>
<dbReference type="Proteomes" id="UP001497444">
    <property type="component" value="Chromosome 1"/>
</dbReference>
<name>A0ABP0VKN9_9BRYO</name>
<protein>
    <submittedName>
        <fullName evidence="1">Uncharacterized protein</fullName>
    </submittedName>
</protein>